<dbReference type="AlphaFoldDB" id="A0A2A6C8B9"/>
<keyword evidence="2" id="KW-1185">Reference proteome</keyword>
<dbReference type="EnsemblMetazoa" id="PPA32899.1">
    <property type="protein sequence ID" value="PPA32899.1"/>
    <property type="gene ID" value="WBGene00205759"/>
</dbReference>
<reference evidence="2" key="1">
    <citation type="journal article" date="2008" name="Nat. Genet.">
        <title>The Pristionchus pacificus genome provides a unique perspective on nematode lifestyle and parasitism.</title>
        <authorList>
            <person name="Dieterich C."/>
            <person name="Clifton S.W."/>
            <person name="Schuster L.N."/>
            <person name="Chinwalla A."/>
            <person name="Delehaunty K."/>
            <person name="Dinkelacker I."/>
            <person name="Fulton L."/>
            <person name="Fulton R."/>
            <person name="Godfrey J."/>
            <person name="Minx P."/>
            <person name="Mitreva M."/>
            <person name="Roeseler W."/>
            <person name="Tian H."/>
            <person name="Witte H."/>
            <person name="Yang S.P."/>
            <person name="Wilson R.K."/>
            <person name="Sommer R.J."/>
        </authorList>
    </citation>
    <scope>NUCLEOTIDE SEQUENCE [LARGE SCALE GENOMIC DNA]</scope>
    <source>
        <strain evidence="2">PS312</strain>
    </source>
</reference>
<gene>
    <name evidence="1" type="primary">WBGene00205759</name>
</gene>
<evidence type="ECO:0000313" key="1">
    <source>
        <dbReference type="EnsemblMetazoa" id="PPA32899.1"/>
    </source>
</evidence>
<sequence>MATTTPAPAPTNNIHFRLTSIGGGLELCRNDKVIRASSAGGGVRSVVAGVGGGPSPSTWFTSMAVSAPPLPPPP</sequence>
<organism evidence="1 2">
    <name type="scientific">Pristionchus pacificus</name>
    <name type="common">Parasitic nematode worm</name>
    <dbReference type="NCBI Taxonomy" id="54126"/>
    <lineage>
        <taxon>Eukaryota</taxon>
        <taxon>Metazoa</taxon>
        <taxon>Ecdysozoa</taxon>
        <taxon>Nematoda</taxon>
        <taxon>Chromadorea</taxon>
        <taxon>Rhabditida</taxon>
        <taxon>Rhabditina</taxon>
        <taxon>Diplogasteromorpha</taxon>
        <taxon>Diplogasteroidea</taxon>
        <taxon>Neodiplogasteridae</taxon>
        <taxon>Pristionchus</taxon>
    </lineage>
</organism>
<reference evidence="1" key="2">
    <citation type="submission" date="2022-06" db="UniProtKB">
        <authorList>
            <consortium name="EnsemblMetazoa"/>
        </authorList>
    </citation>
    <scope>IDENTIFICATION</scope>
    <source>
        <strain evidence="1">PS312</strain>
    </source>
</reference>
<accession>A0A8R1UNQ8</accession>
<dbReference type="Proteomes" id="UP000005239">
    <property type="component" value="Unassembled WGS sequence"/>
</dbReference>
<evidence type="ECO:0000313" key="2">
    <source>
        <dbReference type="Proteomes" id="UP000005239"/>
    </source>
</evidence>
<name>A0A2A6C8B9_PRIPA</name>
<proteinExistence type="predicted"/>
<protein>
    <submittedName>
        <fullName evidence="1">Uncharacterized protein</fullName>
    </submittedName>
</protein>
<accession>A0A2A6C8B9</accession>